<evidence type="ECO:0000313" key="3">
    <source>
        <dbReference type="Proteomes" id="UP001066276"/>
    </source>
</evidence>
<protein>
    <submittedName>
        <fullName evidence="2">Uncharacterized protein</fullName>
    </submittedName>
</protein>
<proteinExistence type="predicted"/>
<name>A0AAV7LEB2_PLEWA</name>
<dbReference type="Proteomes" id="UP001066276">
    <property type="component" value="Chromosome 11"/>
</dbReference>
<comment type="caution">
    <text evidence="2">The sequence shown here is derived from an EMBL/GenBank/DDBJ whole genome shotgun (WGS) entry which is preliminary data.</text>
</comment>
<dbReference type="AlphaFoldDB" id="A0AAV7LEB2"/>
<sequence>MEQGMSRSLSLMTVTCTSSRTDYTGPAKCIADSSGQGEPMRTSELEEGAEEAGSEDESLSEVCSEAGLDITNSR</sequence>
<accession>A0AAV7LEB2</accession>
<keyword evidence="3" id="KW-1185">Reference proteome</keyword>
<evidence type="ECO:0000256" key="1">
    <source>
        <dbReference type="SAM" id="MobiDB-lite"/>
    </source>
</evidence>
<reference evidence="2" key="1">
    <citation type="journal article" date="2022" name="bioRxiv">
        <title>Sequencing and chromosome-scale assembly of the giantPleurodeles waltlgenome.</title>
        <authorList>
            <person name="Brown T."/>
            <person name="Elewa A."/>
            <person name="Iarovenko S."/>
            <person name="Subramanian E."/>
            <person name="Araus A.J."/>
            <person name="Petzold A."/>
            <person name="Susuki M."/>
            <person name="Suzuki K.-i.T."/>
            <person name="Hayashi T."/>
            <person name="Toyoda A."/>
            <person name="Oliveira C."/>
            <person name="Osipova E."/>
            <person name="Leigh N.D."/>
            <person name="Simon A."/>
            <person name="Yun M.H."/>
        </authorList>
    </citation>
    <scope>NUCLEOTIDE SEQUENCE</scope>
    <source>
        <strain evidence="2">20211129_DDA</strain>
        <tissue evidence="2">Liver</tissue>
    </source>
</reference>
<gene>
    <name evidence="2" type="ORF">NDU88_002634</name>
</gene>
<organism evidence="2 3">
    <name type="scientific">Pleurodeles waltl</name>
    <name type="common">Iberian ribbed newt</name>
    <dbReference type="NCBI Taxonomy" id="8319"/>
    <lineage>
        <taxon>Eukaryota</taxon>
        <taxon>Metazoa</taxon>
        <taxon>Chordata</taxon>
        <taxon>Craniata</taxon>
        <taxon>Vertebrata</taxon>
        <taxon>Euteleostomi</taxon>
        <taxon>Amphibia</taxon>
        <taxon>Batrachia</taxon>
        <taxon>Caudata</taxon>
        <taxon>Salamandroidea</taxon>
        <taxon>Salamandridae</taxon>
        <taxon>Pleurodelinae</taxon>
        <taxon>Pleurodeles</taxon>
    </lineage>
</organism>
<feature type="region of interest" description="Disordered" evidence="1">
    <location>
        <begin position="25"/>
        <end position="74"/>
    </location>
</feature>
<dbReference type="EMBL" id="JANPWB010000015">
    <property type="protein sequence ID" value="KAJ1089483.1"/>
    <property type="molecule type" value="Genomic_DNA"/>
</dbReference>
<feature type="compositionally biased region" description="Acidic residues" evidence="1">
    <location>
        <begin position="45"/>
        <end position="59"/>
    </location>
</feature>
<evidence type="ECO:0000313" key="2">
    <source>
        <dbReference type="EMBL" id="KAJ1089483.1"/>
    </source>
</evidence>